<dbReference type="AlphaFoldDB" id="A0A917DC09"/>
<feature type="coiled-coil region" evidence="1">
    <location>
        <begin position="47"/>
        <end position="104"/>
    </location>
</feature>
<evidence type="ECO:0000256" key="1">
    <source>
        <dbReference type="SAM" id="Coils"/>
    </source>
</evidence>
<accession>A0A917DC09</accession>
<evidence type="ECO:0000313" key="2">
    <source>
        <dbReference type="EMBL" id="GGD25237.1"/>
    </source>
</evidence>
<protein>
    <submittedName>
        <fullName evidence="2">Uncharacterized protein</fullName>
    </submittedName>
</protein>
<dbReference type="EMBL" id="BMFG01000004">
    <property type="protein sequence ID" value="GGD25237.1"/>
    <property type="molecule type" value="Genomic_DNA"/>
</dbReference>
<comment type="caution">
    <text evidence="2">The sequence shown here is derived from an EMBL/GenBank/DDBJ whole genome shotgun (WGS) entry which is preliminary data.</text>
</comment>
<gene>
    <name evidence="2" type="ORF">GCM10011343_14240</name>
</gene>
<evidence type="ECO:0000313" key="3">
    <source>
        <dbReference type="Proteomes" id="UP000625735"/>
    </source>
</evidence>
<reference evidence="2" key="1">
    <citation type="journal article" date="2014" name="Int. J. Syst. Evol. Microbiol.">
        <title>Complete genome sequence of Corynebacterium casei LMG S-19264T (=DSM 44701T), isolated from a smear-ripened cheese.</title>
        <authorList>
            <consortium name="US DOE Joint Genome Institute (JGI-PGF)"/>
            <person name="Walter F."/>
            <person name="Albersmeier A."/>
            <person name="Kalinowski J."/>
            <person name="Ruckert C."/>
        </authorList>
    </citation>
    <scope>NUCLEOTIDE SEQUENCE</scope>
    <source>
        <strain evidence="2">CGMCC 1.12506</strain>
    </source>
</reference>
<reference evidence="2" key="2">
    <citation type="submission" date="2020-09" db="EMBL/GenBank/DDBJ databases">
        <authorList>
            <person name="Sun Q."/>
            <person name="Zhou Y."/>
        </authorList>
    </citation>
    <scope>NUCLEOTIDE SEQUENCE</scope>
    <source>
        <strain evidence="2">CGMCC 1.12506</strain>
    </source>
</reference>
<keyword evidence="3" id="KW-1185">Reference proteome</keyword>
<organism evidence="2 3">
    <name type="scientific">Flavobacterium orientale</name>
    <dbReference type="NCBI Taxonomy" id="1756020"/>
    <lineage>
        <taxon>Bacteria</taxon>
        <taxon>Pseudomonadati</taxon>
        <taxon>Bacteroidota</taxon>
        <taxon>Flavobacteriia</taxon>
        <taxon>Flavobacteriales</taxon>
        <taxon>Flavobacteriaceae</taxon>
        <taxon>Flavobacterium</taxon>
    </lineage>
</organism>
<keyword evidence="1" id="KW-0175">Coiled coil</keyword>
<sequence>MIPQSRTPPPKQATTVDHIEYSVNYLTNELQLDSFQSAAVKSHLTENQKEVEKVLELQISREEKEEKIKILHEKLTADISSLLNEEQKQKFDALQQKNKKKEKKSKKKS</sequence>
<name>A0A917DC09_9FLAO</name>
<proteinExistence type="predicted"/>
<dbReference type="Proteomes" id="UP000625735">
    <property type="component" value="Unassembled WGS sequence"/>
</dbReference>